<dbReference type="PANTHER" id="PTHR15858">
    <property type="entry name" value="IMMEDIATE EARLY RESPONSE 3-INTERACTING PROTEIN 1"/>
    <property type="match status" value="1"/>
</dbReference>
<organism evidence="9 10">
    <name type="scientific">Verticillium longisporum</name>
    <name type="common">Verticillium dahliae var. longisporum</name>
    <dbReference type="NCBI Taxonomy" id="100787"/>
    <lineage>
        <taxon>Eukaryota</taxon>
        <taxon>Fungi</taxon>
        <taxon>Dikarya</taxon>
        <taxon>Ascomycota</taxon>
        <taxon>Pezizomycotina</taxon>
        <taxon>Sordariomycetes</taxon>
        <taxon>Hypocreomycetidae</taxon>
        <taxon>Glomerellales</taxon>
        <taxon>Plectosphaerellaceae</taxon>
        <taxon>Verticillium</taxon>
    </lineage>
</organism>
<keyword evidence="3" id="KW-0812">Transmembrane</keyword>
<dbReference type="GO" id="GO:0000139">
    <property type="term" value="C:Golgi membrane"/>
    <property type="evidence" value="ECO:0007669"/>
    <property type="project" value="TreeGrafter"/>
</dbReference>
<dbReference type="EMBL" id="CVQH01022527">
    <property type="protein sequence ID" value="CRK33357.1"/>
    <property type="molecule type" value="Genomic_DNA"/>
</dbReference>
<comment type="subcellular location">
    <subcellularLocation>
        <location evidence="1">Membrane</location>
    </subcellularLocation>
</comment>
<dbReference type="PANTHER" id="PTHR15858:SF0">
    <property type="entry name" value="IMMEDIATE EARLY RESPONSE 3-INTERACTING PROTEIN 1"/>
    <property type="match status" value="1"/>
</dbReference>
<feature type="region of interest" description="Disordered" evidence="8">
    <location>
        <begin position="40"/>
        <end position="134"/>
    </location>
</feature>
<dbReference type="STRING" id="100787.A0A0G4MGJ0"/>
<sequence>MIHPFTAFLIGLVTAPPAQHSTQHRTRTRLNTKAAVARLPSHRRIVASSHRPSLDRSTSQPIPHRMQHQPPPCISSATSSTSPCKSNPSPPGPPPSQTKQRQLNTPRPSQPPHQRRSNPLRRPLPRPQYAPPHLVSPMLSQKAHTRPFTVNLSPASYDPAFGQGADASVKAKIINLIASVRTLMRIPLIGINTIVILYELVLG</sequence>
<accession>A0A0G4MGJ0</accession>
<dbReference type="Proteomes" id="UP000044602">
    <property type="component" value="Unassembled WGS sequence"/>
</dbReference>
<evidence type="ECO:0000256" key="7">
    <source>
        <dbReference type="ARBA" id="ARBA00024203"/>
    </source>
</evidence>
<keyword evidence="5" id="KW-1133">Transmembrane helix</keyword>
<keyword evidence="2" id="KW-0813">Transport</keyword>
<evidence type="ECO:0000313" key="9">
    <source>
        <dbReference type="EMBL" id="CRK33357.1"/>
    </source>
</evidence>
<proteinExistence type="inferred from homology"/>
<evidence type="ECO:0000256" key="1">
    <source>
        <dbReference type="ARBA" id="ARBA00004370"/>
    </source>
</evidence>
<evidence type="ECO:0000256" key="6">
    <source>
        <dbReference type="ARBA" id="ARBA00023136"/>
    </source>
</evidence>
<evidence type="ECO:0000256" key="2">
    <source>
        <dbReference type="ARBA" id="ARBA00022448"/>
    </source>
</evidence>
<dbReference type="GO" id="GO:0015031">
    <property type="term" value="P:protein transport"/>
    <property type="evidence" value="ECO:0007669"/>
    <property type="project" value="UniProtKB-KW"/>
</dbReference>
<keyword evidence="4" id="KW-0653">Protein transport</keyword>
<feature type="compositionally biased region" description="Low complexity" evidence="8">
    <location>
        <begin position="74"/>
        <end position="87"/>
    </location>
</feature>
<name>A0A0G4MGJ0_VERLO</name>
<reference evidence="9 10" key="1">
    <citation type="submission" date="2015-05" db="EMBL/GenBank/DDBJ databases">
        <authorList>
            <person name="Wang D.B."/>
            <person name="Wang M."/>
        </authorList>
    </citation>
    <scope>NUCLEOTIDE SEQUENCE [LARGE SCALE GENOMIC DNA]</scope>
    <source>
        <strain evidence="9">VL1</strain>
    </source>
</reference>
<keyword evidence="6" id="KW-0472">Membrane</keyword>
<dbReference type="InterPro" id="IPR013880">
    <property type="entry name" value="Yos1"/>
</dbReference>
<evidence type="ECO:0000256" key="5">
    <source>
        <dbReference type="ARBA" id="ARBA00022989"/>
    </source>
</evidence>
<evidence type="ECO:0000313" key="10">
    <source>
        <dbReference type="Proteomes" id="UP000044602"/>
    </source>
</evidence>
<dbReference type="Pfam" id="PF08571">
    <property type="entry name" value="Yos1"/>
    <property type="match status" value="1"/>
</dbReference>
<protein>
    <submittedName>
        <fullName evidence="9">Uncharacterized protein</fullName>
    </submittedName>
</protein>
<keyword evidence="10" id="KW-1185">Reference proteome</keyword>
<evidence type="ECO:0000256" key="3">
    <source>
        <dbReference type="ARBA" id="ARBA00022692"/>
    </source>
</evidence>
<gene>
    <name evidence="9" type="ORF">BN1708_001045</name>
</gene>
<evidence type="ECO:0000256" key="8">
    <source>
        <dbReference type="SAM" id="MobiDB-lite"/>
    </source>
</evidence>
<evidence type="ECO:0000256" key="4">
    <source>
        <dbReference type="ARBA" id="ARBA00022927"/>
    </source>
</evidence>
<dbReference type="AlphaFoldDB" id="A0A0G4MGJ0"/>
<comment type="similarity">
    <text evidence="7">Belongs to the YOS1 family.</text>
</comment>
<dbReference type="GO" id="GO:0006888">
    <property type="term" value="P:endoplasmic reticulum to Golgi vesicle-mediated transport"/>
    <property type="evidence" value="ECO:0007669"/>
    <property type="project" value="TreeGrafter"/>
</dbReference>
<dbReference type="GO" id="GO:0030134">
    <property type="term" value="C:COPII-coated ER to Golgi transport vesicle"/>
    <property type="evidence" value="ECO:0007669"/>
    <property type="project" value="TreeGrafter"/>
</dbReference>
<dbReference type="GO" id="GO:0005789">
    <property type="term" value="C:endoplasmic reticulum membrane"/>
    <property type="evidence" value="ECO:0007669"/>
    <property type="project" value="TreeGrafter"/>
</dbReference>